<name>A0ACB0J8C4_TRIPR</name>
<dbReference type="EMBL" id="CASHSV030000024">
    <property type="protein sequence ID" value="CAJ2640194.1"/>
    <property type="molecule type" value="Genomic_DNA"/>
</dbReference>
<evidence type="ECO:0000313" key="1">
    <source>
        <dbReference type="EMBL" id="CAJ2640194.1"/>
    </source>
</evidence>
<reference evidence="1" key="1">
    <citation type="submission" date="2023-10" db="EMBL/GenBank/DDBJ databases">
        <authorList>
            <person name="Rodriguez Cubillos JULIANA M."/>
            <person name="De Vega J."/>
        </authorList>
    </citation>
    <scope>NUCLEOTIDE SEQUENCE</scope>
</reference>
<accession>A0ACB0J8C4</accession>
<keyword evidence="2" id="KW-1185">Reference proteome</keyword>
<sequence length="890" mass="101632">MWDGLLSCARENLLPLAREHLLPIALDHLLPILKEAANMIRGVPTDIAEMKNELENIEDFIHQADKMADAEGDSTNVIDEYIIREEQQLPDPGCAAGDNYVKTKILRLQIAHKIQNIKSRINEIKDTSSEKDHEGSSSSATNLNATSLQNLRKAPFYMDEADVVGFEEPKDILIDWLVEGRAARTVVSVVAMGGQGKTTLAKKVFDNNKVIKHFDCHVWITVSQSYDLEKLLRDILQKIYKQQEGDTPQSIHQMDRDSLVDEVRKNLQQKRYVVVFDDVWSILFWDEIDLAMIDNKNGSKILITTRNMNVANACKKSSFVEVHELKPLTKEKSLELFNKKAFYDLDGCCPENLTHISSEIVEKCIGLPLAIEDSNIKNILGLSYHNLPYYLKSCLLYFGLYPEDCVVSSKTLTRQWMAEGFVKEDRGKTLEEVAEGYLTELIRRSLVQLVSISIDGRRRSCRVHDLVHAMILEKCEDLSFCKNICEDRQSSLTAIVRRLSIATNSDNLIESVEKPQVRSLLCYASKPLPESFVRRIPTKFRRLKVLVLGDDGLLDVPKDLGSLSYLKFFMFGGLFRGRKFSLPISIVMLENLETLDLTDTKFNVMPKEICKLRKLRHFIGIKMSLIQLKDGIGDMTSLQTLRDVYLDEKEDENDNRVVELIQELGKLKQLRELALLRVRAKYMSAISSSINNMRKMEKLRIEGAGENIVMHLSSPPPMLRNLKLNGDLKKTPEWISKLHNLAKLKVMLVYSKQTVEVMKLLKSMPNLLSLNISNGDYESKFETLHFQDGWFKNLKELYVGYFVNLSYILIDEGALGSLKKLQISSIRELKTLPIGIQHLNKLEFLHIFGMGDKFMQSIALDGGKDHWIFKQVPYVKISEGHYPASPAKKW</sequence>
<organism evidence="1 2">
    <name type="scientific">Trifolium pratense</name>
    <name type="common">Red clover</name>
    <dbReference type="NCBI Taxonomy" id="57577"/>
    <lineage>
        <taxon>Eukaryota</taxon>
        <taxon>Viridiplantae</taxon>
        <taxon>Streptophyta</taxon>
        <taxon>Embryophyta</taxon>
        <taxon>Tracheophyta</taxon>
        <taxon>Spermatophyta</taxon>
        <taxon>Magnoliopsida</taxon>
        <taxon>eudicotyledons</taxon>
        <taxon>Gunneridae</taxon>
        <taxon>Pentapetalae</taxon>
        <taxon>rosids</taxon>
        <taxon>fabids</taxon>
        <taxon>Fabales</taxon>
        <taxon>Fabaceae</taxon>
        <taxon>Papilionoideae</taxon>
        <taxon>50 kb inversion clade</taxon>
        <taxon>NPAAA clade</taxon>
        <taxon>Hologalegina</taxon>
        <taxon>IRL clade</taxon>
        <taxon>Trifolieae</taxon>
        <taxon>Trifolium</taxon>
    </lineage>
</organism>
<evidence type="ECO:0000313" key="2">
    <source>
        <dbReference type="Proteomes" id="UP001177021"/>
    </source>
</evidence>
<gene>
    <name evidence="1" type="ORF">MILVUS5_LOCUS10085</name>
</gene>
<proteinExistence type="predicted"/>
<comment type="caution">
    <text evidence="1">The sequence shown here is derived from an EMBL/GenBank/DDBJ whole genome shotgun (WGS) entry which is preliminary data.</text>
</comment>
<dbReference type="Proteomes" id="UP001177021">
    <property type="component" value="Unassembled WGS sequence"/>
</dbReference>
<protein>
    <submittedName>
        <fullName evidence="1">Uncharacterized protein</fullName>
    </submittedName>
</protein>